<proteinExistence type="predicted"/>
<dbReference type="InterPro" id="IPR040356">
    <property type="entry name" value="SPEAR"/>
</dbReference>
<reference evidence="5 6" key="1">
    <citation type="submission" date="2023-10" db="EMBL/GenBank/DDBJ databases">
        <title>Chromosome-scale genome assembly provides insights into flower coloration mechanisms of Canna indica.</title>
        <authorList>
            <person name="Li C."/>
        </authorList>
    </citation>
    <scope>NUCLEOTIDE SEQUENCE [LARGE SCALE GENOMIC DNA]</scope>
    <source>
        <tissue evidence="5">Flower</tissue>
    </source>
</reference>
<dbReference type="PANTHER" id="PTHR33388:SF18">
    <property type="entry name" value="PROTEIN SPEAR1"/>
    <property type="match status" value="1"/>
</dbReference>
<gene>
    <name evidence="5" type="ORF">Cni_G13953</name>
</gene>
<accession>A0AAQ3QA89</accession>
<evidence type="ECO:0000313" key="6">
    <source>
        <dbReference type="Proteomes" id="UP001327560"/>
    </source>
</evidence>
<keyword evidence="3" id="KW-0804">Transcription</keyword>
<evidence type="ECO:0000256" key="4">
    <source>
        <dbReference type="SAM" id="MobiDB-lite"/>
    </source>
</evidence>
<dbReference type="AlphaFoldDB" id="A0AAQ3QA89"/>
<organism evidence="5 6">
    <name type="scientific">Canna indica</name>
    <name type="common">Indian-shot</name>
    <dbReference type="NCBI Taxonomy" id="4628"/>
    <lineage>
        <taxon>Eukaryota</taxon>
        <taxon>Viridiplantae</taxon>
        <taxon>Streptophyta</taxon>
        <taxon>Embryophyta</taxon>
        <taxon>Tracheophyta</taxon>
        <taxon>Spermatophyta</taxon>
        <taxon>Magnoliopsida</taxon>
        <taxon>Liliopsida</taxon>
        <taxon>Zingiberales</taxon>
        <taxon>Cannaceae</taxon>
        <taxon>Canna</taxon>
    </lineage>
</organism>
<evidence type="ECO:0000256" key="3">
    <source>
        <dbReference type="ARBA" id="ARBA00023163"/>
    </source>
</evidence>
<feature type="region of interest" description="Disordered" evidence="4">
    <location>
        <begin position="1"/>
        <end position="41"/>
    </location>
</feature>
<keyword evidence="2" id="KW-0805">Transcription regulation</keyword>
<evidence type="ECO:0000313" key="5">
    <source>
        <dbReference type="EMBL" id="WOL05226.1"/>
    </source>
</evidence>
<dbReference type="EMBL" id="CP136893">
    <property type="protein sequence ID" value="WOL05226.1"/>
    <property type="molecule type" value="Genomic_DNA"/>
</dbReference>
<dbReference type="GO" id="GO:0003700">
    <property type="term" value="F:DNA-binding transcription factor activity"/>
    <property type="evidence" value="ECO:0007669"/>
    <property type="project" value="InterPro"/>
</dbReference>
<evidence type="ECO:0000256" key="2">
    <source>
        <dbReference type="ARBA" id="ARBA00023015"/>
    </source>
</evidence>
<dbReference type="Proteomes" id="UP001327560">
    <property type="component" value="Chromosome 4"/>
</dbReference>
<name>A0AAQ3QA89_9LILI</name>
<keyword evidence="6" id="KW-1185">Reference proteome</keyword>
<keyword evidence="1" id="KW-0678">Repressor</keyword>
<protein>
    <submittedName>
        <fullName evidence="5">Protein SPEAR1</fullName>
    </submittedName>
</protein>
<dbReference type="PANTHER" id="PTHR33388">
    <property type="entry name" value="OS01G0212500 PROTEIN"/>
    <property type="match status" value="1"/>
</dbReference>
<evidence type="ECO:0000256" key="1">
    <source>
        <dbReference type="ARBA" id="ARBA00022491"/>
    </source>
</evidence>
<feature type="compositionally biased region" description="Polar residues" evidence="4">
    <location>
        <begin position="1"/>
        <end position="12"/>
    </location>
</feature>
<sequence>MWKSRYTNTFGLESSGRFRSSRKGKKSNSEKPAKQPQRGLGVAQLEKIRLQSRMKEYVSSLNSSFHNDRSRHDLLFLSLILIISGGRFQSGNDAFIVSIVVII</sequence>